<accession>A0RY80</accession>
<dbReference type="AlphaFoldDB" id="A0RY80"/>
<dbReference type="KEGG" id="csy:CENSYa_1680"/>
<reference evidence="1 2" key="1">
    <citation type="journal article" date="2006" name="Proc. Natl. Acad. Sci. U.S.A.">
        <title>Genomic analysis of the uncultivated marine crenarchaeote Cenarchaeum symbiosum.</title>
        <authorList>
            <person name="Hallam S.J."/>
            <person name="Konstantinidis K.T."/>
            <person name="Putnam N."/>
            <person name="Schleper C."/>
            <person name="Watanabe Y."/>
            <person name="Sugahara J."/>
            <person name="Preston C."/>
            <person name="de la Torre J."/>
            <person name="Richardson P.M."/>
            <person name="DeLong E.F."/>
        </authorList>
    </citation>
    <scope>NUCLEOTIDE SEQUENCE [LARGE SCALE GENOMIC DNA]</scope>
    <source>
        <strain evidence="2">A</strain>
    </source>
</reference>
<organism evidence="1 2">
    <name type="scientific">Cenarchaeum symbiosum (strain A)</name>
    <dbReference type="NCBI Taxonomy" id="414004"/>
    <lineage>
        <taxon>Archaea</taxon>
        <taxon>Nitrososphaerota</taxon>
        <taxon>Candidatus Cenarchaeales</taxon>
        <taxon>Candidatus Cenarchaeaceae</taxon>
        <taxon>Candidatus Cenarchaeum</taxon>
    </lineage>
</organism>
<name>A0RY80_CENSY</name>
<dbReference type="STRING" id="414004.CENSYa_1680"/>
<evidence type="ECO:0000313" key="2">
    <source>
        <dbReference type="Proteomes" id="UP000000758"/>
    </source>
</evidence>
<proteinExistence type="predicted"/>
<evidence type="ECO:0000313" key="1">
    <source>
        <dbReference type="EMBL" id="ABK78297.1"/>
    </source>
</evidence>
<dbReference type="HOGENOM" id="CLU_2856938_0_0_2"/>
<gene>
    <name evidence="1" type="ordered locus">CENSYa_1680</name>
</gene>
<dbReference type="Proteomes" id="UP000000758">
    <property type="component" value="Chromosome"/>
</dbReference>
<dbReference type="EnsemblBacteria" id="ABK78297">
    <property type="protein sequence ID" value="ABK78297"/>
    <property type="gene ID" value="CENSYa_1680"/>
</dbReference>
<sequence length="64" mass="6837">MLCPCLAFSPSILPSSTSPGSFVLSSSMMRMSPCAAVSSRSPRRYRDLIFNRSFGLGAVISHPA</sequence>
<protein>
    <submittedName>
        <fullName evidence="1">Uncharacterized protein</fullName>
    </submittedName>
</protein>
<dbReference type="EMBL" id="DP000238">
    <property type="protein sequence ID" value="ABK78297.1"/>
    <property type="molecule type" value="Genomic_DNA"/>
</dbReference>
<keyword evidence="2" id="KW-1185">Reference proteome</keyword>